<evidence type="ECO:0000256" key="1">
    <source>
        <dbReference type="SAM" id="Phobius"/>
    </source>
</evidence>
<protein>
    <submittedName>
        <fullName evidence="2">Uncharacterized protein</fullName>
    </submittedName>
</protein>
<keyword evidence="1" id="KW-1133">Transmembrane helix</keyword>
<dbReference type="Proteomes" id="UP000295280">
    <property type="component" value="Unassembled WGS sequence"/>
</dbReference>
<accession>A0A9Q8CP06</accession>
<proteinExistence type="predicted"/>
<feature type="transmembrane region" description="Helical" evidence="1">
    <location>
        <begin position="7"/>
        <end position="27"/>
    </location>
</feature>
<feature type="transmembrane region" description="Helical" evidence="1">
    <location>
        <begin position="80"/>
        <end position="103"/>
    </location>
</feature>
<evidence type="ECO:0000313" key="3">
    <source>
        <dbReference type="Proteomes" id="UP000295280"/>
    </source>
</evidence>
<name>A0A9Q8CP06_9STAP</name>
<sequence>MSKSDAISFLAQSLIVIVALCSLPGIVREGLNKDNYFTLIMLFGALSLVASYFTGIYTNTLDREDPAKDYPAAVSIKWSWINTAIQSVCLIAFIGCLIFTLTYFPGQKLWPLFCVLWIGMCITVIYREAKRRKYLKESRF</sequence>
<comment type="caution">
    <text evidence="2">The sequence shown here is derived from an EMBL/GenBank/DDBJ whole genome shotgun (WGS) entry which is preliminary data.</text>
</comment>
<dbReference type="RefSeq" id="WP_133417540.1">
    <property type="nucleotide sequence ID" value="NZ_SCWD01000001.1"/>
</dbReference>
<keyword evidence="1" id="KW-0472">Membrane</keyword>
<feature type="transmembrane region" description="Helical" evidence="1">
    <location>
        <begin position="109"/>
        <end position="126"/>
    </location>
</feature>
<organism evidence="2 3">
    <name type="scientific">Macrococcus carouselicus</name>
    <dbReference type="NCBI Taxonomy" id="69969"/>
    <lineage>
        <taxon>Bacteria</taxon>
        <taxon>Bacillati</taxon>
        <taxon>Bacillota</taxon>
        <taxon>Bacilli</taxon>
        <taxon>Bacillales</taxon>
        <taxon>Staphylococcaceae</taxon>
        <taxon>Macrococcus</taxon>
    </lineage>
</organism>
<dbReference type="OrthoDB" id="2417662at2"/>
<dbReference type="EMBL" id="SCWD01000001">
    <property type="protein sequence ID" value="TDM04681.1"/>
    <property type="molecule type" value="Genomic_DNA"/>
</dbReference>
<feature type="transmembrane region" description="Helical" evidence="1">
    <location>
        <begin position="39"/>
        <end position="59"/>
    </location>
</feature>
<reference evidence="2 3" key="1">
    <citation type="submission" date="2019-01" db="EMBL/GenBank/DDBJ databases">
        <title>Draft genome sequences of the type strains of six Macrococcus species.</title>
        <authorList>
            <person name="Mazhar S."/>
            <person name="Altermann E."/>
            <person name="Hill C."/>
            <person name="Mcauliffe O."/>
        </authorList>
    </citation>
    <scope>NUCLEOTIDE SEQUENCE [LARGE SCALE GENOMIC DNA]</scope>
    <source>
        <strain evidence="2 3">ATCC 51828</strain>
    </source>
</reference>
<keyword evidence="3" id="KW-1185">Reference proteome</keyword>
<keyword evidence="1" id="KW-0812">Transmembrane</keyword>
<dbReference type="AlphaFoldDB" id="A0A9Q8CP06"/>
<evidence type="ECO:0000313" key="2">
    <source>
        <dbReference type="EMBL" id="TDM04681.1"/>
    </source>
</evidence>
<gene>
    <name evidence="2" type="ORF">ERX40_05840</name>
</gene>